<keyword evidence="4" id="KW-0812">Transmembrane</keyword>
<dbReference type="AlphaFoldDB" id="A0A8T0DFS7"/>
<keyword evidence="2 3" id="KW-0040">ANK repeat</keyword>
<evidence type="ECO:0000256" key="4">
    <source>
        <dbReference type="SAM" id="Phobius"/>
    </source>
</evidence>
<evidence type="ECO:0000256" key="3">
    <source>
        <dbReference type="PROSITE-ProRule" id="PRU00023"/>
    </source>
</evidence>
<evidence type="ECO:0000313" key="5">
    <source>
        <dbReference type="EMBL" id="KAF8565641.1"/>
    </source>
</evidence>
<feature type="repeat" description="ANK" evidence="3">
    <location>
        <begin position="72"/>
        <end position="104"/>
    </location>
</feature>
<dbReference type="EMBL" id="JTDF01006375">
    <property type="protein sequence ID" value="KAF8565641.1"/>
    <property type="molecule type" value="Genomic_DNA"/>
</dbReference>
<feature type="transmembrane region" description="Helical" evidence="4">
    <location>
        <begin position="285"/>
        <end position="304"/>
    </location>
</feature>
<dbReference type="SUPFAM" id="SSF48403">
    <property type="entry name" value="Ankyrin repeat"/>
    <property type="match status" value="1"/>
</dbReference>
<dbReference type="InterPro" id="IPR036770">
    <property type="entry name" value="Ankyrin_rpt-contain_sf"/>
</dbReference>
<keyword evidence="4" id="KW-0472">Membrane</keyword>
<evidence type="ECO:0000256" key="1">
    <source>
        <dbReference type="ARBA" id="ARBA00022737"/>
    </source>
</evidence>
<dbReference type="SMART" id="SM00248">
    <property type="entry name" value="ANK"/>
    <property type="match status" value="6"/>
</dbReference>
<sequence length="305" mass="33685">MWDLETAKLFSAAKKGQLKVLRKLREDAPFRFVTTDSSGNSIAHWAVRGGQLKVLRFLKANFPDTLTVLNLGGQEPVHVGCVLGKMMCVAFLVNFASDVNATDARGCTPLLLAAENGHVDIAAYLLLHSANILAVDNEQNTALHLAAKAGFINMCSLLTTFGASPWNSVNSYGQTPLHLACENNQLYVVRLFCCMSVTDFGSNCVHTGLESRPFLGQADLEWEDDQGRTAMSLAYQKGLSDIADYLKMKMVLRGKNSDRSAKFSVWVTKLRKFIIGEPGRQQFGMLYMLLAITCCVYPVFWIQVT</sequence>
<keyword evidence="1" id="KW-0677">Repeat</keyword>
<name>A0A8T0DFS7_9TREM</name>
<evidence type="ECO:0000256" key="2">
    <source>
        <dbReference type="ARBA" id="ARBA00023043"/>
    </source>
</evidence>
<dbReference type="Pfam" id="PF12796">
    <property type="entry name" value="Ank_2"/>
    <property type="match status" value="1"/>
</dbReference>
<feature type="repeat" description="ANK" evidence="3">
    <location>
        <begin position="105"/>
        <end position="137"/>
    </location>
</feature>
<dbReference type="Gene3D" id="1.25.40.20">
    <property type="entry name" value="Ankyrin repeat-containing domain"/>
    <property type="match status" value="2"/>
</dbReference>
<evidence type="ECO:0000313" key="6">
    <source>
        <dbReference type="Proteomes" id="UP000699462"/>
    </source>
</evidence>
<protein>
    <recommendedName>
        <fullName evidence="7">26S proteasome non-ATPase regulatory subunit 10</fullName>
    </recommendedName>
</protein>
<dbReference type="PROSITE" id="PS50297">
    <property type="entry name" value="ANK_REP_REGION"/>
    <property type="match status" value="2"/>
</dbReference>
<proteinExistence type="predicted"/>
<dbReference type="PROSITE" id="PS50088">
    <property type="entry name" value="ANK_REPEAT"/>
    <property type="match status" value="3"/>
</dbReference>
<gene>
    <name evidence="5" type="ORF">P879_05808</name>
</gene>
<dbReference type="PANTHER" id="PTHR24171:SF9">
    <property type="entry name" value="ANKYRIN REPEAT DOMAIN-CONTAINING PROTEIN 39"/>
    <property type="match status" value="1"/>
</dbReference>
<reference evidence="5 6" key="1">
    <citation type="submission" date="2019-07" db="EMBL/GenBank/DDBJ databases">
        <title>Annotation for the trematode Paragonimus westermani.</title>
        <authorList>
            <person name="Choi Y.-J."/>
        </authorList>
    </citation>
    <scope>NUCLEOTIDE SEQUENCE [LARGE SCALE GENOMIC DNA]</scope>
    <source>
        <strain evidence="5">180907_Pwestermani</strain>
    </source>
</reference>
<keyword evidence="6" id="KW-1185">Reference proteome</keyword>
<dbReference type="InterPro" id="IPR002110">
    <property type="entry name" value="Ankyrin_rpt"/>
</dbReference>
<feature type="repeat" description="ANK" evidence="3">
    <location>
        <begin position="172"/>
        <end position="192"/>
    </location>
</feature>
<comment type="caution">
    <text evidence="5">The sequence shown here is derived from an EMBL/GenBank/DDBJ whole genome shotgun (WGS) entry which is preliminary data.</text>
</comment>
<dbReference type="Proteomes" id="UP000699462">
    <property type="component" value="Unassembled WGS sequence"/>
</dbReference>
<accession>A0A8T0DFS7</accession>
<dbReference type="OrthoDB" id="6228509at2759"/>
<organism evidence="5 6">
    <name type="scientific">Paragonimus westermani</name>
    <dbReference type="NCBI Taxonomy" id="34504"/>
    <lineage>
        <taxon>Eukaryota</taxon>
        <taxon>Metazoa</taxon>
        <taxon>Spiralia</taxon>
        <taxon>Lophotrochozoa</taxon>
        <taxon>Platyhelminthes</taxon>
        <taxon>Trematoda</taxon>
        <taxon>Digenea</taxon>
        <taxon>Plagiorchiida</taxon>
        <taxon>Troglotremata</taxon>
        <taxon>Troglotrematidae</taxon>
        <taxon>Paragonimus</taxon>
    </lineage>
</organism>
<evidence type="ECO:0008006" key="7">
    <source>
        <dbReference type="Google" id="ProtNLM"/>
    </source>
</evidence>
<dbReference type="PANTHER" id="PTHR24171">
    <property type="entry name" value="ANKYRIN REPEAT DOMAIN-CONTAINING PROTEIN 39-RELATED"/>
    <property type="match status" value="1"/>
</dbReference>
<keyword evidence="4" id="KW-1133">Transmembrane helix</keyword>